<dbReference type="AlphaFoldDB" id="F1YJE5"/>
<sequence length="191" mass="19936">MGLWGDDGLSIGGMFSGGISGGRIRLGINLPGPLPDIKLVDEPFGLRDGGRIGDDKRAQASARKLAEIQGRRGPTRGQAAEARASASKAALDELQARSGPTREQAAERRRRTGRPAARLISSDGHEPGLVSGSARRDAASGSQTVVGATGHVPVGKMAHPLGRTAPMRLRHEIRPGVPCPSCARGETYPLL</sequence>
<proteinExistence type="predicted"/>
<evidence type="ECO:0000313" key="3">
    <source>
        <dbReference type="Proteomes" id="UP000035065"/>
    </source>
</evidence>
<protein>
    <submittedName>
        <fullName evidence="2">Uncharacterized protein</fullName>
    </submittedName>
</protein>
<keyword evidence="3" id="KW-1185">Reference proteome</keyword>
<feature type="region of interest" description="Disordered" evidence="1">
    <location>
        <begin position="86"/>
        <end position="140"/>
    </location>
</feature>
<organism evidence="2 3">
    <name type="scientific">Gordonia neofelifaecis NRRL B-59395</name>
    <dbReference type="NCBI Taxonomy" id="644548"/>
    <lineage>
        <taxon>Bacteria</taxon>
        <taxon>Bacillati</taxon>
        <taxon>Actinomycetota</taxon>
        <taxon>Actinomycetes</taxon>
        <taxon>Mycobacteriales</taxon>
        <taxon>Gordoniaceae</taxon>
        <taxon>Gordonia</taxon>
    </lineage>
</organism>
<evidence type="ECO:0000313" key="2">
    <source>
        <dbReference type="EMBL" id="EGD55178.1"/>
    </source>
</evidence>
<accession>F1YJE5</accession>
<gene>
    <name evidence="2" type="ORF">SCNU_09909</name>
</gene>
<evidence type="ECO:0000256" key="1">
    <source>
        <dbReference type="SAM" id="MobiDB-lite"/>
    </source>
</evidence>
<dbReference type="RefSeq" id="WP_009679206.1">
    <property type="nucleotide sequence ID" value="NZ_AEUD01000007.1"/>
</dbReference>
<reference evidence="2 3" key="1">
    <citation type="journal article" date="2011" name="J. Bacteriol.">
        <title>Draft Genome Sequence of Gordonia neofelifaecis NRRL B-59395, a Cholesterol-Degrading Actinomycete.</title>
        <authorList>
            <person name="Ge F."/>
            <person name="Li W."/>
            <person name="Chen G."/>
            <person name="Liu Y."/>
            <person name="Zhang G."/>
            <person name="Yong B."/>
            <person name="Wang Q."/>
            <person name="Wang N."/>
            <person name="Huang Z."/>
            <person name="Li W."/>
            <person name="Wang J."/>
            <person name="Wu C."/>
            <person name="Xie Q."/>
            <person name="Liu G."/>
        </authorList>
    </citation>
    <scope>NUCLEOTIDE SEQUENCE [LARGE SCALE GENOMIC DNA]</scope>
    <source>
        <strain evidence="2 3">NRRL B-59395</strain>
    </source>
</reference>
<dbReference type="Proteomes" id="UP000035065">
    <property type="component" value="Unassembled WGS sequence"/>
</dbReference>
<name>F1YJE5_9ACTN</name>
<dbReference type="EMBL" id="AEUD01000007">
    <property type="protein sequence ID" value="EGD55178.1"/>
    <property type="molecule type" value="Genomic_DNA"/>
</dbReference>
<comment type="caution">
    <text evidence="2">The sequence shown here is derived from an EMBL/GenBank/DDBJ whole genome shotgun (WGS) entry which is preliminary data.</text>
</comment>